<name>A0AAC9GGI0_9FLAO</name>
<protein>
    <submittedName>
        <fullName evidence="1">Uncharacterized protein</fullName>
    </submittedName>
</protein>
<gene>
    <name evidence="1" type="ORF">BB050_00354</name>
</gene>
<evidence type="ECO:0000313" key="2">
    <source>
        <dbReference type="Proteomes" id="UP000093276"/>
    </source>
</evidence>
<dbReference type="AlphaFoldDB" id="A0AAC9GGI0"/>
<sequence>MSYDLYFFTSKENPITFEEIENYLSFNLVPEENNQWFFHNPDSEVYFTFLKTENDEENTESFQNLKDVGISFNLNFLRPSFFGIEAFKFVEKLINDLDLYVFNPQSENEKPYKPTQKELFDNWNSTNLNASSIHFSDQNTYLEIEKSNQIWSYNVERNSIQQKLGNGYFVPKMFFFKTKQNNEVVTVSSWTEHIPNIIPPADYFLLTKVQKKWFRTKTENALISREKLLSTFGYYLDDYDFAGCKIIHPENAQKIKTLFNNISSDLNLETFAERIQIESLFNSK</sequence>
<dbReference type="EMBL" id="CP016907">
    <property type="protein sequence ID" value="AOC93510.1"/>
    <property type="molecule type" value="Genomic_DNA"/>
</dbReference>
<dbReference type="RefSeq" id="WP_066032368.1">
    <property type="nucleotide sequence ID" value="NZ_CP016907.1"/>
</dbReference>
<evidence type="ECO:0000313" key="1">
    <source>
        <dbReference type="EMBL" id="AOC93510.1"/>
    </source>
</evidence>
<organism evidence="1 2">
    <name type="scientific">Flavobacterium anhuiense</name>
    <dbReference type="NCBI Taxonomy" id="459526"/>
    <lineage>
        <taxon>Bacteria</taxon>
        <taxon>Pseudomonadati</taxon>
        <taxon>Bacteroidota</taxon>
        <taxon>Flavobacteriia</taxon>
        <taxon>Flavobacteriales</taxon>
        <taxon>Flavobacteriaceae</taxon>
        <taxon>Flavobacterium</taxon>
    </lineage>
</organism>
<proteinExistence type="predicted"/>
<reference evidence="1 2" key="1">
    <citation type="submission" date="2016-08" db="EMBL/GenBank/DDBJ databases">
        <title>Complete genome sequence of Flavobacterium johnsoniae strain GSE09, a volatile-producing biocontrol agent isolated from cucumber (Cucumis sativus).</title>
        <authorList>
            <person name="Jeong J.-J."/>
            <person name="Oh J.Y."/>
            <person name="Jim Y.J."/>
            <person name="Sang M.K."/>
            <person name="Kim K.D."/>
        </authorList>
    </citation>
    <scope>NUCLEOTIDE SEQUENCE [LARGE SCALE GENOMIC DNA]</scope>
    <source>
        <strain evidence="1 2">GSE09</strain>
    </source>
</reference>
<dbReference type="Proteomes" id="UP000093276">
    <property type="component" value="Chromosome"/>
</dbReference>
<accession>A0AAC9GGI0</accession>
<dbReference type="KEGG" id="fjg:BB050_00354"/>
<dbReference type="GeneID" id="32306247"/>